<reference evidence="6 7" key="1">
    <citation type="submission" date="2016-04" db="EMBL/GenBank/DDBJ databases">
        <title>A degradative enzymes factory behind the ericoid mycorrhizal symbiosis.</title>
        <authorList>
            <consortium name="DOE Joint Genome Institute"/>
            <person name="Martino E."/>
            <person name="Morin E."/>
            <person name="Grelet G."/>
            <person name="Kuo A."/>
            <person name="Kohler A."/>
            <person name="Daghino S."/>
            <person name="Barry K."/>
            <person name="Choi C."/>
            <person name="Cichocki N."/>
            <person name="Clum A."/>
            <person name="Copeland A."/>
            <person name="Hainaut M."/>
            <person name="Haridas S."/>
            <person name="Labutti K."/>
            <person name="Lindquist E."/>
            <person name="Lipzen A."/>
            <person name="Khouja H.-R."/>
            <person name="Murat C."/>
            <person name="Ohm R."/>
            <person name="Olson A."/>
            <person name="Spatafora J."/>
            <person name="Veneault-Fourrey C."/>
            <person name="Henrissat B."/>
            <person name="Grigoriev I."/>
            <person name="Martin F."/>
            <person name="Perotto S."/>
        </authorList>
    </citation>
    <scope>NUCLEOTIDE SEQUENCE [LARGE SCALE GENOMIC DNA]</scope>
    <source>
        <strain evidence="6 7">F</strain>
    </source>
</reference>
<protein>
    <submittedName>
        <fullName evidence="6">Carbohydrate-binding module family 50</fullName>
    </submittedName>
</protein>
<dbReference type="GO" id="GO:0008061">
    <property type="term" value="F:chitin binding"/>
    <property type="evidence" value="ECO:0007669"/>
    <property type="project" value="UniProtKB-KW"/>
</dbReference>
<feature type="region of interest" description="Disordered" evidence="3">
    <location>
        <begin position="106"/>
        <end position="137"/>
    </location>
</feature>
<feature type="compositionally biased region" description="Low complexity" evidence="3">
    <location>
        <begin position="106"/>
        <end position="136"/>
    </location>
</feature>
<feature type="signal peptide" evidence="4">
    <location>
        <begin position="1"/>
        <end position="21"/>
    </location>
</feature>
<dbReference type="PANTHER" id="PTHR34997">
    <property type="entry name" value="AM15"/>
    <property type="match status" value="1"/>
</dbReference>
<dbReference type="SMART" id="SM00257">
    <property type="entry name" value="LysM"/>
    <property type="match status" value="4"/>
</dbReference>
<dbReference type="AlphaFoldDB" id="A0A2J6S1T8"/>
<dbReference type="OrthoDB" id="2281372at2759"/>
<dbReference type="InterPro" id="IPR036779">
    <property type="entry name" value="LysM_dom_sf"/>
</dbReference>
<name>A0A2J6S1T8_HYAVF</name>
<dbReference type="Proteomes" id="UP000235786">
    <property type="component" value="Unassembled WGS sequence"/>
</dbReference>
<dbReference type="InterPro" id="IPR052210">
    <property type="entry name" value="LysM1-like"/>
</dbReference>
<dbReference type="STRING" id="1149755.A0A2J6S1T8"/>
<dbReference type="InterPro" id="IPR018392">
    <property type="entry name" value="LysM"/>
</dbReference>
<dbReference type="CDD" id="cd00118">
    <property type="entry name" value="LysM"/>
    <property type="match status" value="4"/>
</dbReference>
<evidence type="ECO:0000256" key="2">
    <source>
        <dbReference type="ARBA" id="ARBA00023026"/>
    </source>
</evidence>
<evidence type="ECO:0000256" key="1">
    <source>
        <dbReference type="ARBA" id="ARBA00022669"/>
    </source>
</evidence>
<keyword evidence="1" id="KW-0147">Chitin-binding</keyword>
<feature type="chain" id="PRO_5014372594" evidence="4">
    <location>
        <begin position="22"/>
        <end position="359"/>
    </location>
</feature>
<evidence type="ECO:0000256" key="3">
    <source>
        <dbReference type="SAM" id="MobiDB-lite"/>
    </source>
</evidence>
<dbReference type="Pfam" id="PF01476">
    <property type="entry name" value="LysM"/>
    <property type="match status" value="4"/>
</dbReference>
<evidence type="ECO:0000313" key="7">
    <source>
        <dbReference type="Proteomes" id="UP000235786"/>
    </source>
</evidence>
<evidence type="ECO:0000259" key="5">
    <source>
        <dbReference type="PROSITE" id="PS51782"/>
    </source>
</evidence>
<feature type="domain" description="LysM" evidence="5">
    <location>
        <begin position="311"/>
        <end position="357"/>
    </location>
</feature>
<sequence length="359" mass="36903">MSRTSLLVLGLGLIAPQLVSGLALQARQTVTCDFSTAANTGDTCTSFAAEWGLTEAGFEALNPGIVCPNLVGGQDYCVIGDVTSATTTTTTSTTSTLATTSSIKTTTSTTSSTTTKGPTTTSTTATTTTSALPSPTQSGLASNCDAFHLVASGDTCAAIETEYSITAAEFSTWNPAINSTCGNLFLGYYVCVGVTGVVTTTTAPTTSTTTTATSSGPSPQMPSLISTCDKYYQVASGDGCDSIETAEDITAAEFALWNPYVDAACDNLWLGYYICVGVATVTTTAAPTTTSTATSTGPSPQMPSLISTCDKYYQVASGDGCDSIETKEDITAAEFALWNPYVDAACDNLWLGYYICVGV</sequence>
<dbReference type="EMBL" id="KZ613941">
    <property type="protein sequence ID" value="PMD44715.1"/>
    <property type="molecule type" value="Genomic_DNA"/>
</dbReference>
<feature type="domain" description="LysM" evidence="5">
    <location>
        <begin position="34"/>
        <end position="78"/>
    </location>
</feature>
<evidence type="ECO:0000313" key="6">
    <source>
        <dbReference type="EMBL" id="PMD44715.1"/>
    </source>
</evidence>
<dbReference type="SUPFAM" id="SSF54106">
    <property type="entry name" value="LysM domain"/>
    <property type="match status" value="3"/>
</dbReference>
<feature type="domain" description="LysM" evidence="5">
    <location>
        <begin position="146"/>
        <end position="192"/>
    </location>
</feature>
<organism evidence="6 7">
    <name type="scientific">Hyaloscypha variabilis (strain UAMH 11265 / GT02V1 / F)</name>
    <name type="common">Meliniomyces variabilis</name>
    <dbReference type="NCBI Taxonomy" id="1149755"/>
    <lineage>
        <taxon>Eukaryota</taxon>
        <taxon>Fungi</taxon>
        <taxon>Dikarya</taxon>
        <taxon>Ascomycota</taxon>
        <taxon>Pezizomycotina</taxon>
        <taxon>Leotiomycetes</taxon>
        <taxon>Helotiales</taxon>
        <taxon>Hyaloscyphaceae</taxon>
        <taxon>Hyaloscypha</taxon>
        <taxon>Hyaloscypha variabilis</taxon>
    </lineage>
</organism>
<gene>
    <name evidence="6" type="ORF">L207DRAFT_579645</name>
</gene>
<dbReference type="PROSITE" id="PS51782">
    <property type="entry name" value="LYSM"/>
    <property type="match status" value="4"/>
</dbReference>
<proteinExistence type="predicted"/>
<feature type="domain" description="LysM" evidence="5">
    <location>
        <begin position="230"/>
        <end position="276"/>
    </location>
</feature>
<dbReference type="PANTHER" id="PTHR34997:SF1">
    <property type="entry name" value="PEPTIDOGLYCAN-BINDING LYSIN DOMAIN"/>
    <property type="match status" value="1"/>
</dbReference>
<keyword evidence="2" id="KW-0843">Virulence</keyword>
<keyword evidence="7" id="KW-1185">Reference proteome</keyword>
<keyword evidence="4" id="KW-0732">Signal</keyword>
<dbReference type="Gene3D" id="3.10.350.10">
    <property type="entry name" value="LysM domain"/>
    <property type="match status" value="4"/>
</dbReference>
<accession>A0A2J6S1T8</accession>
<evidence type="ECO:0000256" key="4">
    <source>
        <dbReference type="SAM" id="SignalP"/>
    </source>
</evidence>